<dbReference type="InterPro" id="IPR014755">
    <property type="entry name" value="Cu-Rt/internalin_Ig-like"/>
</dbReference>
<evidence type="ECO:0000256" key="5">
    <source>
        <dbReference type="ARBA" id="ARBA00022764"/>
    </source>
</evidence>
<name>A0AAF1K4J9_9HYPH</name>
<keyword evidence="10" id="KW-1185">Reference proteome</keyword>
<feature type="domain" description="CopC" evidence="8">
    <location>
        <begin position="25"/>
        <end position="120"/>
    </location>
</feature>
<sequence length="122" mass="12534">MTNRSVASALFFLCTLGVAGQASAHAHLKTSLPADKSTVTSSPPAVTMTFTESLNLKFSGIKVIGPEKVAVKTGDASLSDEDKGLIVPVAGPLAAGSYTVEWHVLSSDGHKTSGSFGFTVKP</sequence>
<evidence type="ECO:0000256" key="4">
    <source>
        <dbReference type="ARBA" id="ARBA00022729"/>
    </source>
</evidence>
<feature type="chain" id="PRO_5042285495" evidence="7">
    <location>
        <begin position="25"/>
        <end position="122"/>
    </location>
</feature>
<dbReference type="EMBL" id="CP117255">
    <property type="protein sequence ID" value="WFR94804.1"/>
    <property type="molecule type" value="Genomic_DNA"/>
</dbReference>
<keyword evidence="5" id="KW-0574">Periplasm</keyword>
<dbReference type="InterPro" id="IPR007348">
    <property type="entry name" value="CopC_dom"/>
</dbReference>
<evidence type="ECO:0000256" key="2">
    <source>
        <dbReference type="ARBA" id="ARBA00010509"/>
    </source>
</evidence>
<evidence type="ECO:0000256" key="7">
    <source>
        <dbReference type="SAM" id="SignalP"/>
    </source>
</evidence>
<evidence type="ECO:0000259" key="8">
    <source>
        <dbReference type="Pfam" id="PF04234"/>
    </source>
</evidence>
<proteinExistence type="inferred from homology"/>
<dbReference type="AlphaFoldDB" id="A0AAF1K4J9"/>
<dbReference type="GO" id="GO:0046688">
    <property type="term" value="P:response to copper ion"/>
    <property type="evidence" value="ECO:0007669"/>
    <property type="project" value="InterPro"/>
</dbReference>
<comment type="similarity">
    <text evidence="2">Belongs to the CopC family.</text>
</comment>
<keyword evidence="6" id="KW-0186">Copper</keyword>
<dbReference type="RefSeq" id="WP_111220841.1">
    <property type="nucleotide sequence ID" value="NZ_CP117255.1"/>
</dbReference>
<dbReference type="GO" id="GO:0006825">
    <property type="term" value="P:copper ion transport"/>
    <property type="evidence" value="ECO:0007669"/>
    <property type="project" value="InterPro"/>
</dbReference>
<dbReference type="NCBIfam" id="NF033814">
    <property type="entry name" value="copper_CopC"/>
    <property type="match status" value="1"/>
</dbReference>
<dbReference type="InterPro" id="IPR047685">
    <property type="entry name" value="CopC-like"/>
</dbReference>
<evidence type="ECO:0000256" key="1">
    <source>
        <dbReference type="ARBA" id="ARBA00004418"/>
    </source>
</evidence>
<protein>
    <submittedName>
        <fullName evidence="9">Copper homeostasis periplasmic binding protein CopC</fullName>
    </submittedName>
</protein>
<dbReference type="GO" id="GO:0005507">
    <property type="term" value="F:copper ion binding"/>
    <property type="evidence" value="ECO:0007669"/>
    <property type="project" value="InterPro"/>
</dbReference>
<reference evidence="9 10" key="1">
    <citation type="journal article" date="2018" name="Sci. Rep.">
        <title>Rhizobium tumorigenes sp. nov., a novel plant tumorigenic bacterium isolated from cane gall tumors on thornless blackberry.</title>
        <authorList>
            <person name="Kuzmanovi N."/>
            <person name="Smalla K."/>
            <person name="Gronow S."/>
            <person name="PuBawska J."/>
        </authorList>
    </citation>
    <scope>NUCLEOTIDE SEQUENCE [LARGE SCALE GENOMIC DNA]</scope>
    <source>
        <strain evidence="9 10">1078</strain>
    </source>
</reference>
<dbReference type="GO" id="GO:0005886">
    <property type="term" value="C:plasma membrane"/>
    <property type="evidence" value="ECO:0007669"/>
    <property type="project" value="TreeGrafter"/>
</dbReference>
<dbReference type="Pfam" id="PF04234">
    <property type="entry name" value="CopC"/>
    <property type="match status" value="1"/>
</dbReference>
<keyword evidence="4 7" id="KW-0732">Signal</keyword>
<dbReference type="InterPro" id="IPR014756">
    <property type="entry name" value="Ig_E-set"/>
</dbReference>
<accession>A0AAF1K4J9</accession>
<evidence type="ECO:0000313" key="9">
    <source>
        <dbReference type="EMBL" id="WFR94804.1"/>
    </source>
</evidence>
<keyword evidence="3" id="KW-0479">Metal-binding</keyword>
<dbReference type="KEGG" id="rtu:PR017_13410"/>
<feature type="signal peptide" evidence="7">
    <location>
        <begin position="1"/>
        <end position="24"/>
    </location>
</feature>
<dbReference type="InterPro" id="IPR032694">
    <property type="entry name" value="CopC/D"/>
</dbReference>
<gene>
    <name evidence="9" type="primary">copC</name>
    <name evidence="9" type="ORF">PR017_13410</name>
</gene>
<evidence type="ECO:0000256" key="6">
    <source>
        <dbReference type="ARBA" id="ARBA00023008"/>
    </source>
</evidence>
<dbReference type="Proteomes" id="UP000249499">
    <property type="component" value="Chromosome"/>
</dbReference>
<dbReference type="PANTHER" id="PTHR34820:SF4">
    <property type="entry name" value="INNER MEMBRANE PROTEIN YEBZ"/>
    <property type="match status" value="1"/>
</dbReference>
<dbReference type="GO" id="GO:0042597">
    <property type="term" value="C:periplasmic space"/>
    <property type="evidence" value="ECO:0007669"/>
    <property type="project" value="UniProtKB-SubCell"/>
</dbReference>
<evidence type="ECO:0000313" key="10">
    <source>
        <dbReference type="Proteomes" id="UP000249499"/>
    </source>
</evidence>
<dbReference type="Gene3D" id="2.60.40.1220">
    <property type="match status" value="1"/>
</dbReference>
<dbReference type="PANTHER" id="PTHR34820">
    <property type="entry name" value="INNER MEMBRANE PROTEIN YEBZ"/>
    <property type="match status" value="1"/>
</dbReference>
<comment type="subcellular location">
    <subcellularLocation>
        <location evidence="1">Periplasm</location>
    </subcellularLocation>
</comment>
<organism evidence="9 10">
    <name type="scientific">Rhizobium tumorigenes</name>
    <dbReference type="NCBI Taxonomy" id="2041385"/>
    <lineage>
        <taxon>Bacteria</taxon>
        <taxon>Pseudomonadati</taxon>
        <taxon>Pseudomonadota</taxon>
        <taxon>Alphaproteobacteria</taxon>
        <taxon>Hyphomicrobiales</taxon>
        <taxon>Rhizobiaceae</taxon>
        <taxon>Rhizobium/Agrobacterium group</taxon>
        <taxon>Rhizobium</taxon>
    </lineage>
</organism>
<dbReference type="SUPFAM" id="SSF81296">
    <property type="entry name" value="E set domains"/>
    <property type="match status" value="1"/>
</dbReference>
<reference evidence="10" key="2">
    <citation type="journal article" date="2023" name="MicrobiologyOpen">
        <title>Genomics of the tumorigenes clade of the family Rhizobiaceae and description of Rhizobium rhododendri sp. nov.</title>
        <authorList>
            <person name="Kuzmanovic N."/>
            <person name="diCenzo G.C."/>
            <person name="Bunk B."/>
            <person name="Sproeer C."/>
            <person name="Fruehling A."/>
            <person name="Neumann-Schaal M."/>
            <person name="Overmann J."/>
            <person name="Smalla K."/>
        </authorList>
    </citation>
    <scope>NUCLEOTIDE SEQUENCE [LARGE SCALE GENOMIC DNA]</scope>
    <source>
        <strain evidence="10">1078</strain>
    </source>
</reference>
<evidence type="ECO:0000256" key="3">
    <source>
        <dbReference type="ARBA" id="ARBA00022723"/>
    </source>
</evidence>